<protein>
    <submittedName>
        <fullName evidence="1">Uncharacterized protein</fullName>
    </submittedName>
</protein>
<keyword evidence="2" id="KW-1185">Reference proteome</keyword>
<reference evidence="1 2" key="1">
    <citation type="submission" date="2021-06" db="EMBL/GenBank/DDBJ databases">
        <title>Caerostris extrusa draft genome.</title>
        <authorList>
            <person name="Kono N."/>
            <person name="Arakawa K."/>
        </authorList>
    </citation>
    <scope>NUCLEOTIDE SEQUENCE [LARGE SCALE GENOMIC DNA]</scope>
</reference>
<dbReference type="AlphaFoldDB" id="A0AAV4PU15"/>
<evidence type="ECO:0000313" key="1">
    <source>
        <dbReference type="EMBL" id="GIY00913.1"/>
    </source>
</evidence>
<comment type="caution">
    <text evidence="1">The sequence shown here is derived from an EMBL/GenBank/DDBJ whole genome shotgun (WGS) entry which is preliminary data.</text>
</comment>
<name>A0AAV4PU15_CAEEX</name>
<dbReference type="Proteomes" id="UP001054945">
    <property type="component" value="Unassembled WGS sequence"/>
</dbReference>
<accession>A0AAV4PU15</accession>
<evidence type="ECO:0000313" key="2">
    <source>
        <dbReference type="Proteomes" id="UP001054945"/>
    </source>
</evidence>
<gene>
    <name evidence="1" type="ORF">CEXT_354041</name>
</gene>
<dbReference type="EMBL" id="BPLR01005238">
    <property type="protein sequence ID" value="GIY00913.1"/>
    <property type="molecule type" value="Genomic_DNA"/>
</dbReference>
<sequence length="66" mass="7586">MLNRLSARAFQRFAFHQDCGPIVRVVSIQITYFLKSAFGMAARWREGVRVGHVEQVATDLLSKEIY</sequence>
<proteinExistence type="predicted"/>
<organism evidence="1 2">
    <name type="scientific">Caerostris extrusa</name>
    <name type="common">Bark spider</name>
    <name type="synonym">Caerostris bankana</name>
    <dbReference type="NCBI Taxonomy" id="172846"/>
    <lineage>
        <taxon>Eukaryota</taxon>
        <taxon>Metazoa</taxon>
        <taxon>Ecdysozoa</taxon>
        <taxon>Arthropoda</taxon>
        <taxon>Chelicerata</taxon>
        <taxon>Arachnida</taxon>
        <taxon>Araneae</taxon>
        <taxon>Araneomorphae</taxon>
        <taxon>Entelegynae</taxon>
        <taxon>Araneoidea</taxon>
        <taxon>Araneidae</taxon>
        <taxon>Caerostris</taxon>
    </lineage>
</organism>